<organism evidence="1">
    <name type="scientific">hydrothermal vent metagenome</name>
    <dbReference type="NCBI Taxonomy" id="652676"/>
    <lineage>
        <taxon>unclassified sequences</taxon>
        <taxon>metagenomes</taxon>
        <taxon>ecological metagenomes</taxon>
    </lineage>
</organism>
<name>A0A3B0RFG0_9ZZZZ</name>
<protein>
    <recommendedName>
        <fullName evidence="2">DUF1289 domain-containing protein</fullName>
    </recommendedName>
</protein>
<proteinExistence type="predicted"/>
<accession>A0A3B0RFG0</accession>
<reference evidence="1" key="1">
    <citation type="submission" date="2018-06" db="EMBL/GenBank/DDBJ databases">
        <authorList>
            <person name="Zhirakovskaya E."/>
        </authorList>
    </citation>
    <scope>NUCLEOTIDE SEQUENCE</scope>
</reference>
<gene>
    <name evidence="1" type="ORF">MNBD_ALPHA08-451</name>
</gene>
<evidence type="ECO:0000313" key="1">
    <source>
        <dbReference type="EMBL" id="VAV86798.1"/>
    </source>
</evidence>
<dbReference type="PANTHER" id="PTHR35175">
    <property type="entry name" value="DUF1289 DOMAIN-CONTAINING PROTEIN"/>
    <property type="match status" value="1"/>
</dbReference>
<dbReference type="InterPro" id="IPR010710">
    <property type="entry name" value="DUF1289"/>
</dbReference>
<dbReference type="AlphaFoldDB" id="A0A3B0RFG0"/>
<evidence type="ECO:0008006" key="2">
    <source>
        <dbReference type="Google" id="ProtNLM"/>
    </source>
</evidence>
<sequence>MTLKPHFPTPETDCHHHAAPVRFCCLFSGQIAAKRAVMTNGQKNLIETPCKNICVIDTETAQCIGCGRSRLEIAGWMTMSAAERQSVMAELDERVATLTRRKKRKGGARARRQKTSPVIINFKAP</sequence>
<dbReference type="PANTHER" id="PTHR35175:SF2">
    <property type="entry name" value="DUF1289 DOMAIN-CONTAINING PROTEIN"/>
    <property type="match status" value="1"/>
</dbReference>
<dbReference type="Pfam" id="PF06945">
    <property type="entry name" value="DUF1289"/>
    <property type="match status" value="1"/>
</dbReference>
<dbReference type="EMBL" id="UOEC01000014">
    <property type="protein sequence ID" value="VAV86798.1"/>
    <property type="molecule type" value="Genomic_DNA"/>
</dbReference>